<dbReference type="InterPro" id="IPR010093">
    <property type="entry name" value="SinI_DNA-bd"/>
</dbReference>
<name>L7KIH9_9ACTN</name>
<reference evidence="2 3" key="1">
    <citation type="submission" date="2012-12" db="EMBL/GenBank/DDBJ databases">
        <title>Whole genome shotgun sequence of Gordonia aichiensis NBRC 108223.</title>
        <authorList>
            <person name="Isaki-Nakamura S."/>
            <person name="Hosoyama A."/>
            <person name="Tsuchikane K."/>
            <person name="Ando Y."/>
            <person name="Baba S."/>
            <person name="Ohji S."/>
            <person name="Hamada M."/>
            <person name="Tamura T."/>
            <person name="Yamazoe A."/>
            <person name="Yamazaki S."/>
            <person name="Fujita N."/>
        </authorList>
    </citation>
    <scope>NUCLEOTIDE SEQUENCE [LARGE SCALE GENOMIC DNA]</scope>
    <source>
        <strain evidence="2 3">NBRC 108223</strain>
    </source>
</reference>
<gene>
    <name evidence="2" type="ORF">GOACH_03_05050</name>
</gene>
<dbReference type="RefSeq" id="WP_005170910.1">
    <property type="nucleotide sequence ID" value="NZ_BANR01000003.1"/>
</dbReference>
<evidence type="ECO:0000313" key="3">
    <source>
        <dbReference type="Proteomes" id="UP000010988"/>
    </source>
</evidence>
<dbReference type="STRING" id="1220583.GOACH_03_05050"/>
<dbReference type="eggNOG" id="ENOG5031W1Q">
    <property type="taxonomic scope" value="Bacteria"/>
</dbReference>
<dbReference type="GO" id="GO:0003677">
    <property type="term" value="F:DNA binding"/>
    <property type="evidence" value="ECO:0007669"/>
    <property type="project" value="InterPro"/>
</dbReference>
<keyword evidence="3" id="KW-1185">Reference proteome</keyword>
<sequence>MPQTAEPALDLSDALDAIAQVPADGLTPEAAAALHAAHRAITRIGDTNTAMWAVQNQPTISVKQAAALLQIDRITGYDHVKTGDIPSIKIGRRVRVPSAPMRRMLGIEDA</sequence>
<protein>
    <recommendedName>
        <fullName evidence="1">Helix-turn-helix domain-containing protein</fullName>
    </recommendedName>
</protein>
<evidence type="ECO:0000259" key="1">
    <source>
        <dbReference type="Pfam" id="PF12728"/>
    </source>
</evidence>
<organism evidence="2 3">
    <name type="scientific">Gordonia aichiensis NBRC 108223</name>
    <dbReference type="NCBI Taxonomy" id="1220583"/>
    <lineage>
        <taxon>Bacteria</taxon>
        <taxon>Bacillati</taxon>
        <taxon>Actinomycetota</taxon>
        <taxon>Actinomycetes</taxon>
        <taxon>Mycobacteriales</taxon>
        <taxon>Gordoniaceae</taxon>
        <taxon>Gordonia</taxon>
    </lineage>
</organism>
<dbReference type="EMBL" id="BANR01000003">
    <property type="protein sequence ID" value="GAC47483.1"/>
    <property type="molecule type" value="Genomic_DNA"/>
</dbReference>
<dbReference type="Pfam" id="PF12728">
    <property type="entry name" value="HTH_17"/>
    <property type="match status" value="1"/>
</dbReference>
<accession>L7KIH9</accession>
<comment type="caution">
    <text evidence="2">The sequence shown here is derived from an EMBL/GenBank/DDBJ whole genome shotgun (WGS) entry which is preliminary data.</text>
</comment>
<proteinExistence type="predicted"/>
<dbReference type="NCBIfam" id="TIGR01764">
    <property type="entry name" value="excise"/>
    <property type="match status" value="1"/>
</dbReference>
<evidence type="ECO:0000313" key="2">
    <source>
        <dbReference type="EMBL" id="GAC47483.1"/>
    </source>
</evidence>
<dbReference type="AlphaFoldDB" id="L7KIH9"/>
<feature type="domain" description="Helix-turn-helix" evidence="1">
    <location>
        <begin position="61"/>
        <end position="99"/>
    </location>
</feature>
<dbReference type="InterPro" id="IPR041657">
    <property type="entry name" value="HTH_17"/>
</dbReference>
<dbReference type="Proteomes" id="UP000010988">
    <property type="component" value="Unassembled WGS sequence"/>
</dbReference>